<dbReference type="InterPro" id="IPR007278">
    <property type="entry name" value="DUF397"/>
</dbReference>
<dbReference type="AlphaFoldDB" id="A0A6F8Y0X9"/>
<proteinExistence type="predicted"/>
<feature type="domain" description="DUF397" evidence="1">
    <location>
        <begin position="11"/>
        <end position="61"/>
    </location>
</feature>
<evidence type="ECO:0000259" key="1">
    <source>
        <dbReference type="Pfam" id="PF04149"/>
    </source>
</evidence>
<organism evidence="2 3">
    <name type="scientific">Phytohabitans flavus</name>
    <dbReference type="NCBI Taxonomy" id="1076124"/>
    <lineage>
        <taxon>Bacteria</taxon>
        <taxon>Bacillati</taxon>
        <taxon>Actinomycetota</taxon>
        <taxon>Actinomycetes</taxon>
        <taxon>Micromonosporales</taxon>
        <taxon>Micromonosporaceae</taxon>
    </lineage>
</organism>
<gene>
    <name evidence="2" type="ORF">Pflav_061640</name>
</gene>
<accession>A0A6F8Y0X9</accession>
<protein>
    <submittedName>
        <fullName evidence="2">DUF397 domain-containing protein</fullName>
    </submittedName>
</protein>
<name>A0A6F8Y0X9_9ACTN</name>
<dbReference type="RefSeq" id="WP_173039819.1">
    <property type="nucleotide sequence ID" value="NZ_AP022870.1"/>
</dbReference>
<dbReference type="Pfam" id="PF04149">
    <property type="entry name" value="DUF397"/>
    <property type="match status" value="1"/>
</dbReference>
<evidence type="ECO:0000313" key="3">
    <source>
        <dbReference type="Proteomes" id="UP000502508"/>
    </source>
</evidence>
<dbReference type="KEGG" id="pfla:Pflav_061640"/>
<sequence length="69" mass="7615">MFASINAPVIWRKSTRSAGNGQCVEIATMPEGIAMRDSKDPEGPVLQFRPAMWRDFVGSLRAGEFDRSA</sequence>
<reference evidence="2 3" key="2">
    <citation type="submission" date="2020-03" db="EMBL/GenBank/DDBJ databases">
        <authorList>
            <person name="Ichikawa N."/>
            <person name="Kimura A."/>
            <person name="Kitahashi Y."/>
            <person name="Uohara A."/>
        </authorList>
    </citation>
    <scope>NUCLEOTIDE SEQUENCE [LARGE SCALE GENOMIC DNA]</scope>
    <source>
        <strain evidence="2 3">NBRC 107702</strain>
    </source>
</reference>
<reference evidence="2 3" key="1">
    <citation type="submission" date="2020-03" db="EMBL/GenBank/DDBJ databases">
        <title>Whole genome shotgun sequence of Phytohabitans flavus NBRC 107702.</title>
        <authorList>
            <person name="Komaki H."/>
            <person name="Tamura T."/>
        </authorList>
    </citation>
    <scope>NUCLEOTIDE SEQUENCE [LARGE SCALE GENOMIC DNA]</scope>
    <source>
        <strain evidence="2 3">NBRC 107702</strain>
    </source>
</reference>
<evidence type="ECO:0000313" key="2">
    <source>
        <dbReference type="EMBL" id="BCB79754.1"/>
    </source>
</evidence>
<keyword evidence="3" id="KW-1185">Reference proteome</keyword>
<dbReference type="EMBL" id="AP022870">
    <property type="protein sequence ID" value="BCB79754.1"/>
    <property type="molecule type" value="Genomic_DNA"/>
</dbReference>
<dbReference type="Proteomes" id="UP000502508">
    <property type="component" value="Chromosome"/>
</dbReference>